<protein>
    <submittedName>
        <fullName evidence="1">GH03773p</fullName>
    </submittedName>
</protein>
<reference evidence="1" key="1">
    <citation type="submission" date="2002-06" db="EMBL/GenBank/DDBJ databases">
        <authorList>
            <person name="Stapleton M."/>
            <person name="Brokstein P."/>
            <person name="Hong L."/>
            <person name="Agbayani A."/>
            <person name="Carlson J."/>
            <person name="Champe M."/>
            <person name="Chavez C."/>
            <person name="Dorsett V."/>
            <person name="Dresnek D."/>
            <person name="Farfan D."/>
            <person name="Frise E."/>
            <person name="George R."/>
            <person name="Gonzalez M."/>
            <person name="Guarin H."/>
            <person name="Kronmiller B."/>
            <person name="Li P."/>
            <person name="Liao G."/>
            <person name="Miranda A."/>
            <person name="Mungall C.J."/>
            <person name="Nunoo J."/>
            <person name="Pacleb J."/>
            <person name="Paragas V."/>
            <person name="Park S."/>
            <person name="Patel S."/>
            <person name="Phouanenavong S."/>
            <person name="Wan K."/>
            <person name="Yu C."/>
            <person name="Lewis S.E."/>
            <person name="Rubin G.M."/>
            <person name="Celniker S."/>
        </authorList>
    </citation>
    <scope>NUCLEOTIDE SEQUENCE</scope>
    <source>
        <strain evidence="1">Berkeley</strain>
    </source>
</reference>
<name>Q8MRR0_DROME</name>
<organism evidence="1">
    <name type="scientific">Drosophila melanogaster</name>
    <name type="common">Fruit fly</name>
    <dbReference type="NCBI Taxonomy" id="7227"/>
    <lineage>
        <taxon>Eukaryota</taxon>
        <taxon>Metazoa</taxon>
        <taxon>Ecdysozoa</taxon>
        <taxon>Arthropoda</taxon>
        <taxon>Hexapoda</taxon>
        <taxon>Insecta</taxon>
        <taxon>Pterygota</taxon>
        <taxon>Neoptera</taxon>
        <taxon>Endopterygota</taxon>
        <taxon>Diptera</taxon>
        <taxon>Brachycera</taxon>
        <taxon>Muscomorpha</taxon>
        <taxon>Ephydroidea</taxon>
        <taxon>Drosophilidae</taxon>
        <taxon>Drosophila</taxon>
        <taxon>Sophophora</taxon>
    </lineage>
</organism>
<evidence type="ECO:0000313" key="2">
    <source>
        <dbReference type="FlyBase" id="FBgn0037387"/>
    </source>
</evidence>
<evidence type="ECO:0000313" key="1">
    <source>
        <dbReference type="EMBL" id="AAM50117.1"/>
    </source>
</evidence>
<sequence length="190" mass="20021">MSISSCAWGLSAVRHQCGPLQQPVYLRQCQHWAGSGDCHHHNRMCPGGILGTDASGGRSPWQEGDAADVLQCDVHWACGPGSILLHAAGQGRHLQCGLDASSCSDHLQHRVLHGIRTAAVGCSRGDVPGEHKVGGLLGCCKHLLDPRLPGHLLLSQPRCLGLLLCLLALRCLHGGGLLLRPLRGDGDKGA</sequence>
<accession>Q8MRR0</accession>
<dbReference type="AGR" id="FB:FBgn0037387"/>
<dbReference type="OrthoDB" id="4142200at2759"/>
<gene>
    <name evidence="1 2" type="ORF">CG1213</name>
</gene>
<dbReference type="EMBL" id="AY119463">
    <property type="protein sequence ID" value="AAM50117.1"/>
    <property type="molecule type" value="mRNA"/>
</dbReference>
<dbReference type="AlphaFoldDB" id="Q8MRR0"/>
<proteinExistence type="evidence at transcript level"/>
<dbReference type="FlyBase" id="FBgn0037387">
    <property type="gene designation" value="CG1213"/>
</dbReference>
<dbReference type="UCSC" id="CG1213-RB">
    <property type="organism name" value="d. melanogaster"/>
</dbReference>